<dbReference type="InterPro" id="IPR006311">
    <property type="entry name" value="TAT_signal"/>
</dbReference>
<dbReference type="OrthoDB" id="4288506at2"/>
<accession>A0A1I1S2L4</accession>
<reference evidence="1 2" key="1">
    <citation type="submission" date="2016-10" db="EMBL/GenBank/DDBJ databases">
        <authorList>
            <person name="de Groot N.N."/>
        </authorList>
    </citation>
    <scope>NUCLEOTIDE SEQUENCE [LARGE SCALE GENOMIC DNA]</scope>
    <source>
        <strain evidence="1 2">CGMCC 4.5739</strain>
    </source>
</reference>
<dbReference type="EMBL" id="FOLM01000014">
    <property type="protein sequence ID" value="SFD40739.1"/>
    <property type="molecule type" value="Genomic_DNA"/>
</dbReference>
<sequence length="89" mass="8546">MSDTTRRGFLGIAGKAAAVAGGATALPMICTGGAAGAGPAGPETGPAGLPIVNRPDHPGAVYPPGAARTAHTEPVNATVDCALTGREGR</sequence>
<evidence type="ECO:0000313" key="1">
    <source>
        <dbReference type="EMBL" id="SFD40739.1"/>
    </source>
</evidence>
<dbReference type="PROSITE" id="PS51318">
    <property type="entry name" value="TAT"/>
    <property type="match status" value="1"/>
</dbReference>
<dbReference type="STRING" id="910347.SAMN05421773_114154"/>
<keyword evidence="2" id="KW-1185">Reference proteome</keyword>
<evidence type="ECO:0008006" key="3">
    <source>
        <dbReference type="Google" id="ProtNLM"/>
    </source>
</evidence>
<protein>
    <recommendedName>
        <fullName evidence="3">Tat (Twin-arginine translocation) pathway signal sequence</fullName>
    </recommendedName>
</protein>
<organism evidence="1 2">
    <name type="scientific">Streptomyces aidingensis</name>
    <dbReference type="NCBI Taxonomy" id="910347"/>
    <lineage>
        <taxon>Bacteria</taxon>
        <taxon>Bacillati</taxon>
        <taxon>Actinomycetota</taxon>
        <taxon>Actinomycetes</taxon>
        <taxon>Kitasatosporales</taxon>
        <taxon>Streptomycetaceae</taxon>
        <taxon>Streptomyces</taxon>
    </lineage>
</organism>
<dbReference type="Proteomes" id="UP000199207">
    <property type="component" value="Unassembled WGS sequence"/>
</dbReference>
<gene>
    <name evidence="1" type="ORF">SAMN05421773_114154</name>
</gene>
<dbReference type="RefSeq" id="WP_093840768.1">
    <property type="nucleotide sequence ID" value="NZ_FOLM01000014.1"/>
</dbReference>
<proteinExistence type="predicted"/>
<evidence type="ECO:0000313" key="2">
    <source>
        <dbReference type="Proteomes" id="UP000199207"/>
    </source>
</evidence>
<name>A0A1I1S2L4_9ACTN</name>
<dbReference type="AlphaFoldDB" id="A0A1I1S2L4"/>